<dbReference type="SMART" id="SM00543">
    <property type="entry name" value="MIF4G"/>
    <property type="match status" value="1"/>
</dbReference>
<dbReference type="EMBL" id="JAKUCV010002060">
    <property type="protein sequence ID" value="KAJ4844058.1"/>
    <property type="molecule type" value="Genomic_DNA"/>
</dbReference>
<dbReference type="GO" id="GO:0003743">
    <property type="term" value="F:translation initiation factor activity"/>
    <property type="evidence" value="ECO:0007669"/>
    <property type="project" value="TreeGrafter"/>
</dbReference>
<protein>
    <recommendedName>
        <fullName evidence="1">MIF4G domain-containing protein</fullName>
    </recommendedName>
</protein>
<dbReference type="SUPFAM" id="SSF48371">
    <property type="entry name" value="ARM repeat"/>
    <property type="match status" value="1"/>
</dbReference>
<dbReference type="Proteomes" id="UP001141552">
    <property type="component" value="Unassembled WGS sequence"/>
</dbReference>
<sequence>MKVPDRMANPEAQALNDEITGVTKEETGQVLLVGKVLTERSINVAEVKTVMDEFLNLISKVEVKNLRDNTFLFSFEVEADRRRVLNGSPWSIFETPIVFKEWPRDEALEGEELEKASFWTQMDSLENRLERTGLGAYERTRAKQSANPEVSCAGEGTSRVMGQNRRKAKEHMVDSIRMLNKLTRQRIDPLKVQLIASTITSANILKTVVSVIHEKAILEPAVCSSYAQLCWDLHLILPSFPSEDGPGDREITLKRVLLNICQMTFESSDELMAEVRQVTAPEQELEPKPKEKTVEEELERRRKEKTVKLRILGNIRFIGELVKQRMVPERIMHFIIRELLGPDTNVSPPEEKIEGLCVLFDTVGQLEVASGPKIRSINDVYFSRLEAFLTNPHLAPRLKFMIRELLVLRANNWVPNSHKSKTFVVKISFSMVHRIVVKFICDREHRSIGFKTWKRILSWVQVSSSSRYCMCGKL</sequence>
<evidence type="ECO:0000259" key="1">
    <source>
        <dbReference type="SMART" id="SM00543"/>
    </source>
</evidence>
<dbReference type="PANTHER" id="PTHR23253:SF53">
    <property type="entry name" value="EUKARYOTIC TRANSLATION INITIATION FACTOR ISOFORM 4G-1"/>
    <property type="match status" value="1"/>
</dbReference>
<dbReference type="InterPro" id="IPR016024">
    <property type="entry name" value="ARM-type_fold"/>
</dbReference>
<evidence type="ECO:0000313" key="3">
    <source>
        <dbReference type="Proteomes" id="UP001141552"/>
    </source>
</evidence>
<keyword evidence="3" id="KW-1185">Reference proteome</keyword>
<dbReference type="GO" id="GO:0016281">
    <property type="term" value="C:eukaryotic translation initiation factor 4F complex"/>
    <property type="evidence" value="ECO:0007669"/>
    <property type="project" value="TreeGrafter"/>
</dbReference>
<reference evidence="2" key="1">
    <citation type="submission" date="2022-02" db="EMBL/GenBank/DDBJ databases">
        <authorList>
            <person name="Henning P.M."/>
            <person name="McCubbin A.G."/>
            <person name="Shore J.S."/>
        </authorList>
    </citation>
    <scope>NUCLEOTIDE SEQUENCE</scope>
    <source>
        <strain evidence="2">F60SS</strain>
        <tissue evidence="2">Leaves</tissue>
    </source>
</reference>
<organism evidence="2 3">
    <name type="scientific">Turnera subulata</name>
    <dbReference type="NCBI Taxonomy" id="218843"/>
    <lineage>
        <taxon>Eukaryota</taxon>
        <taxon>Viridiplantae</taxon>
        <taxon>Streptophyta</taxon>
        <taxon>Embryophyta</taxon>
        <taxon>Tracheophyta</taxon>
        <taxon>Spermatophyta</taxon>
        <taxon>Magnoliopsida</taxon>
        <taxon>eudicotyledons</taxon>
        <taxon>Gunneridae</taxon>
        <taxon>Pentapetalae</taxon>
        <taxon>rosids</taxon>
        <taxon>fabids</taxon>
        <taxon>Malpighiales</taxon>
        <taxon>Passifloraceae</taxon>
        <taxon>Turnera</taxon>
    </lineage>
</organism>
<dbReference type="OrthoDB" id="514777at2759"/>
<dbReference type="InterPro" id="IPR003890">
    <property type="entry name" value="MIF4G-like_typ-3"/>
</dbReference>
<dbReference type="InterPro" id="IPR025558">
    <property type="entry name" value="DUF4283"/>
</dbReference>
<accession>A0A9Q0G6E7</accession>
<dbReference type="AlphaFoldDB" id="A0A9Q0G6E7"/>
<reference evidence="2" key="2">
    <citation type="journal article" date="2023" name="Plants (Basel)">
        <title>Annotation of the Turnera subulata (Passifloraceae) Draft Genome Reveals the S-Locus Evolved after the Divergence of Turneroideae from Passifloroideae in a Stepwise Manner.</title>
        <authorList>
            <person name="Henning P.M."/>
            <person name="Roalson E.H."/>
            <person name="Mir W."/>
            <person name="McCubbin A.G."/>
            <person name="Shore J.S."/>
        </authorList>
    </citation>
    <scope>NUCLEOTIDE SEQUENCE</scope>
    <source>
        <strain evidence="2">F60SS</strain>
    </source>
</reference>
<comment type="caution">
    <text evidence="2">The sequence shown here is derived from an EMBL/GenBank/DDBJ whole genome shotgun (WGS) entry which is preliminary data.</text>
</comment>
<name>A0A9Q0G6E7_9ROSI</name>
<proteinExistence type="predicted"/>
<dbReference type="PANTHER" id="PTHR23253">
    <property type="entry name" value="EUKARYOTIC TRANSLATION INITIATION FACTOR 4 GAMMA"/>
    <property type="match status" value="1"/>
</dbReference>
<dbReference type="GO" id="GO:0003729">
    <property type="term" value="F:mRNA binding"/>
    <property type="evidence" value="ECO:0007669"/>
    <property type="project" value="TreeGrafter"/>
</dbReference>
<dbReference type="Pfam" id="PF02854">
    <property type="entry name" value="MIF4G"/>
    <property type="match status" value="1"/>
</dbReference>
<evidence type="ECO:0000313" key="2">
    <source>
        <dbReference type="EMBL" id="KAJ4844058.1"/>
    </source>
</evidence>
<gene>
    <name evidence="2" type="ORF">Tsubulata_029249</name>
</gene>
<feature type="domain" description="MIF4G" evidence="1">
    <location>
        <begin position="170"/>
        <end position="412"/>
    </location>
</feature>
<dbReference type="Gene3D" id="1.25.40.180">
    <property type="match status" value="1"/>
</dbReference>
<dbReference type="Pfam" id="PF14111">
    <property type="entry name" value="DUF4283"/>
    <property type="match status" value="1"/>
</dbReference>